<dbReference type="AlphaFoldDB" id="A0AAU9XTE7"/>
<dbReference type="Proteomes" id="UP001159428">
    <property type="component" value="Unassembled WGS sequence"/>
</dbReference>
<organism evidence="1 2">
    <name type="scientific">Pocillopora meandrina</name>
    <dbReference type="NCBI Taxonomy" id="46732"/>
    <lineage>
        <taxon>Eukaryota</taxon>
        <taxon>Metazoa</taxon>
        <taxon>Cnidaria</taxon>
        <taxon>Anthozoa</taxon>
        <taxon>Hexacorallia</taxon>
        <taxon>Scleractinia</taxon>
        <taxon>Astrocoeniina</taxon>
        <taxon>Pocilloporidae</taxon>
        <taxon>Pocillopora</taxon>
    </lineage>
</organism>
<dbReference type="EMBL" id="CALNXJ010000059">
    <property type="protein sequence ID" value="CAH3155945.1"/>
    <property type="molecule type" value="Genomic_DNA"/>
</dbReference>
<protein>
    <submittedName>
        <fullName evidence="1">Uncharacterized protein</fullName>
    </submittedName>
</protein>
<name>A0AAU9XTE7_9CNID</name>
<keyword evidence="2" id="KW-1185">Reference proteome</keyword>
<evidence type="ECO:0000313" key="1">
    <source>
        <dbReference type="EMBL" id="CAH3155945.1"/>
    </source>
</evidence>
<feature type="non-terminal residue" evidence="1">
    <location>
        <position position="149"/>
    </location>
</feature>
<comment type="caution">
    <text evidence="1">The sequence shown here is derived from an EMBL/GenBank/DDBJ whole genome shotgun (WGS) entry which is preliminary data.</text>
</comment>
<gene>
    <name evidence="1" type="ORF">PMEA_00028272</name>
</gene>
<sequence length="149" mass="16975">MLSVGLCKLKIRNMTSPFVEPLPKRKRRKGPNEEITKNVVVLRSNQVCEMDGVVLMPKTTLDMSSIKKSGQSKKVTFTKSTSSRDMQRKLEEKFPFLEEASERFYCAKAVENRSKLDFCGDRCVWSGAFINKNITGNSALYIYCEVCND</sequence>
<accession>A0AAU9XTE7</accession>
<reference evidence="1 2" key="1">
    <citation type="submission" date="2022-05" db="EMBL/GenBank/DDBJ databases">
        <authorList>
            <consortium name="Genoscope - CEA"/>
            <person name="William W."/>
        </authorList>
    </citation>
    <scope>NUCLEOTIDE SEQUENCE [LARGE SCALE GENOMIC DNA]</scope>
</reference>
<evidence type="ECO:0000313" key="2">
    <source>
        <dbReference type="Proteomes" id="UP001159428"/>
    </source>
</evidence>
<proteinExistence type="predicted"/>